<accession>A0AAV5AMM8</accession>
<dbReference type="Proteomes" id="UP001050691">
    <property type="component" value="Unassembled WGS sequence"/>
</dbReference>
<evidence type="ECO:0000256" key="1">
    <source>
        <dbReference type="SAM" id="MobiDB-lite"/>
    </source>
</evidence>
<keyword evidence="2" id="KW-1133">Transmembrane helix</keyword>
<gene>
    <name evidence="3" type="ORF">Clacol_007431</name>
</gene>
<dbReference type="GO" id="GO:0047429">
    <property type="term" value="F:nucleoside triphosphate diphosphatase activity"/>
    <property type="evidence" value="ECO:0007669"/>
    <property type="project" value="TreeGrafter"/>
</dbReference>
<dbReference type="Gene3D" id="3.40.720.10">
    <property type="entry name" value="Alkaline Phosphatase, subunit A"/>
    <property type="match status" value="1"/>
</dbReference>
<reference evidence="3" key="1">
    <citation type="submission" date="2021-10" db="EMBL/GenBank/DDBJ databases">
        <title>De novo Genome Assembly of Clathrus columnatus (Basidiomycota, Fungi) Using Illumina and Nanopore Sequence Data.</title>
        <authorList>
            <person name="Ogiso-Tanaka E."/>
            <person name="Itagaki H."/>
            <person name="Hosoya T."/>
            <person name="Hosaka K."/>
        </authorList>
    </citation>
    <scope>NUCLEOTIDE SEQUENCE</scope>
    <source>
        <strain evidence="3">MO-923</strain>
    </source>
</reference>
<keyword evidence="2" id="KW-0812">Transmembrane</keyword>
<feature type="compositionally biased region" description="Polar residues" evidence="1">
    <location>
        <begin position="16"/>
        <end position="25"/>
    </location>
</feature>
<feature type="transmembrane region" description="Helical" evidence="2">
    <location>
        <begin position="37"/>
        <end position="56"/>
    </location>
</feature>
<evidence type="ECO:0000256" key="2">
    <source>
        <dbReference type="SAM" id="Phobius"/>
    </source>
</evidence>
<evidence type="ECO:0000313" key="4">
    <source>
        <dbReference type="Proteomes" id="UP001050691"/>
    </source>
</evidence>
<proteinExistence type="predicted"/>
<evidence type="ECO:0000313" key="3">
    <source>
        <dbReference type="EMBL" id="GJJ13180.1"/>
    </source>
</evidence>
<protein>
    <recommendedName>
        <fullName evidence="5">Phosphodiest-domain-containing protein</fullName>
    </recommendedName>
</protein>
<dbReference type="GO" id="GO:0017111">
    <property type="term" value="F:ribonucleoside triphosphate phosphatase activity"/>
    <property type="evidence" value="ECO:0007669"/>
    <property type="project" value="TreeGrafter"/>
</dbReference>
<feature type="region of interest" description="Disordered" evidence="1">
    <location>
        <begin position="1"/>
        <end position="25"/>
    </location>
</feature>
<dbReference type="PANTHER" id="PTHR10151:SF120">
    <property type="entry name" value="BIS(5'-ADENOSYL)-TRIPHOSPHATASE"/>
    <property type="match status" value="1"/>
</dbReference>
<keyword evidence="4" id="KW-1185">Reference proteome</keyword>
<comment type="caution">
    <text evidence="3">The sequence shown here is derived from an EMBL/GenBank/DDBJ whole genome shotgun (WGS) entry which is preliminary data.</text>
</comment>
<evidence type="ECO:0008006" key="5">
    <source>
        <dbReference type="Google" id="ProtNLM"/>
    </source>
</evidence>
<name>A0AAV5AMM8_9AGAM</name>
<dbReference type="EMBL" id="BPWL01000008">
    <property type="protein sequence ID" value="GJJ13180.1"/>
    <property type="molecule type" value="Genomic_DNA"/>
</dbReference>
<dbReference type="AlphaFoldDB" id="A0AAV5AMM8"/>
<dbReference type="InterPro" id="IPR002591">
    <property type="entry name" value="Phosphodiest/P_Trfase"/>
</dbReference>
<dbReference type="Pfam" id="PF01663">
    <property type="entry name" value="Phosphodiest"/>
    <property type="match status" value="1"/>
</dbReference>
<organism evidence="3 4">
    <name type="scientific">Clathrus columnatus</name>
    <dbReference type="NCBI Taxonomy" id="1419009"/>
    <lineage>
        <taxon>Eukaryota</taxon>
        <taxon>Fungi</taxon>
        <taxon>Dikarya</taxon>
        <taxon>Basidiomycota</taxon>
        <taxon>Agaricomycotina</taxon>
        <taxon>Agaricomycetes</taxon>
        <taxon>Phallomycetidae</taxon>
        <taxon>Phallales</taxon>
        <taxon>Clathraceae</taxon>
        <taxon>Clathrus</taxon>
    </lineage>
</organism>
<keyword evidence="2" id="KW-0472">Membrane</keyword>
<sequence>MSGPVGEEERKGLLSEETSYQEPKPEVQNSNWSIKKILLILSTFILGFLLFFGSILECWTRFADGKQQITLTNSNDILVSNGTHEFKPTVLMVSIDGLRADYLDRGLTPHLLEISRVGLRAEWMRPIFPTLTFPNHWALLTGLYAESHGIVANNFWDPETNSTFLYSDPKQSWDASWWDGEPIWETAGKAGLITANLMWPGPPITQTGASPTYYVPFKNKVPLNEKLDQLLQWVDKPLEDRPQLILAYEPSLDQAGHAYGPGSKEVNNSLVYIDTFARDLHQALADRNLSEIIDIVFVSDHGMTDTRHVEFIYLEKLIGQDLVDAIEHVDGWPSMGLRFHNKTDMSKALEFLTAAATNMPDKLSVYTTETMLERYHFNHNPRIAPLYIVPNIGYAVTTEKEGPSRMTKGNHGYDNFQPSMFAAFISDGPFSTTIKYNKRETTDAAGWHSTGEYHIINGFQNVELYGLICKLLGIESFAADTNGTKGFWDKYF</sequence>
<dbReference type="Gene3D" id="3.30.1360.180">
    <property type="match status" value="1"/>
</dbReference>
<dbReference type="PANTHER" id="PTHR10151">
    <property type="entry name" value="ECTONUCLEOTIDE PYROPHOSPHATASE/PHOSPHODIESTERASE"/>
    <property type="match status" value="1"/>
</dbReference>
<dbReference type="SUPFAM" id="SSF53649">
    <property type="entry name" value="Alkaline phosphatase-like"/>
    <property type="match status" value="1"/>
</dbReference>
<dbReference type="GO" id="GO:0009141">
    <property type="term" value="P:nucleoside triphosphate metabolic process"/>
    <property type="evidence" value="ECO:0007669"/>
    <property type="project" value="TreeGrafter"/>
</dbReference>
<dbReference type="InterPro" id="IPR017850">
    <property type="entry name" value="Alkaline_phosphatase_core_sf"/>
</dbReference>
<dbReference type="CDD" id="cd16018">
    <property type="entry name" value="Enpp"/>
    <property type="match status" value="1"/>
</dbReference>